<name>A0AAW1NW36_9CHLO</name>
<evidence type="ECO:0000256" key="4">
    <source>
        <dbReference type="ARBA" id="ARBA00023125"/>
    </source>
</evidence>
<feature type="region of interest" description="Disordered" evidence="7">
    <location>
        <begin position="515"/>
        <end position="554"/>
    </location>
</feature>
<dbReference type="Gene3D" id="1.10.10.60">
    <property type="entry name" value="Homeodomain-like"/>
    <property type="match status" value="2"/>
</dbReference>
<keyword evidence="3" id="KW-0805">Transcription regulation</keyword>
<evidence type="ECO:0000256" key="7">
    <source>
        <dbReference type="SAM" id="MobiDB-lite"/>
    </source>
</evidence>
<dbReference type="InterPro" id="IPR009057">
    <property type="entry name" value="Homeodomain-like_sf"/>
</dbReference>
<dbReference type="SUPFAM" id="SSF46689">
    <property type="entry name" value="Homeodomain-like"/>
    <property type="match status" value="1"/>
</dbReference>
<dbReference type="PROSITE" id="PS51294">
    <property type="entry name" value="HTH_MYB"/>
    <property type="match status" value="2"/>
</dbReference>
<evidence type="ECO:0000256" key="6">
    <source>
        <dbReference type="ARBA" id="ARBA00023242"/>
    </source>
</evidence>
<dbReference type="InterPro" id="IPR001005">
    <property type="entry name" value="SANT/Myb"/>
</dbReference>
<keyword evidence="6" id="KW-0539">Nucleus</keyword>
<evidence type="ECO:0000256" key="2">
    <source>
        <dbReference type="ARBA" id="ARBA00022737"/>
    </source>
</evidence>
<dbReference type="EMBL" id="JALJOQ010000111">
    <property type="protein sequence ID" value="KAK9797000.1"/>
    <property type="molecule type" value="Genomic_DNA"/>
</dbReference>
<dbReference type="GO" id="GO:0003677">
    <property type="term" value="F:DNA binding"/>
    <property type="evidence" value="ECO:0007669"/>
    <property type="project" value="UniProtKB-KW"/>
</dbReference>
<feature type="region of interest" description="Disordered" evidence="7">
    <location>
        <begin position="327"/>
        <end position="355"/>
    </location>
</feature>
<reference evidence="10 11" key="1">
    <citation type="journal article" date="2024" name="Nat. Commun.">
        <title>Phylogenomics reveals the evolutionary origins of lichenization in chlorophyte algae.</title>
        <authorList>
            <person name="Puginier C."/>
            <person name="Libourel C."/>
            <person name="Otte J."/>
            <person name="Skaloud P."/>
            <person name="Haon M."/>
            <person name="Grisel S."/>
            <person name="Petersen M."/>
            <person name="Berrin J.G."/>
            <person name="Delaux P.M."/>
            <person name="Dal Grande F."/>
            <person name="Keller J."/>
        </authorList>
    </citation>
    <scope>NUCLEOTIDE SEQUENCE [LARGE SCALE GENOMIC DNA]</scope>
    <source>
        <strain evidence="10 11">SAG 2036</strain>
    </source>
</reference>
<proteinExistence type="predicted"/>
<comment type="caution">
    <text evidence="10">The sequence shown here is derived from an EMBL/GenBank/DDBJ whole genome shotgun (WGS) entry which is preliminary data.</text>
</comment>
<keyword evidence="11" id="KW-1185">Reference proteome</keyword>
<evidence type="ECO:0000256" key="1">
    <source>
        <dbReference type="ARBA" id="ARBA00004123"/>
    </source>
</evidence>
<feature type="compositionally biased region" description="Basic residues" evidence="7">
    <location>
        <begin position="544"/>
        <end position="554"/>
    </location>
</feature>
<dbReference type="InterPro" id="IPR017930">
    <property type="entry name" value="Myb_dom"/>
</dbReference>
<keyword evidence="4" id="KW-0238">DNA-binding</keyword>
<evidence type="ECO:0000313" key="11">
    <source>
        <dbReference type="Proteomes" id="UP001465755"/>
    </source>
</evidence>
<dbReference type="SMART" id="SM00717">
    <property type="entry name" value="SANT"/>
    <property type="match status" value="2"/>
</dbReference>
<sequence length="554" mass="60551">MSGDENGRRATVKGPWKAQEDQLLMKLIDKHGTSNWSVVARGLPGRNGKSCRLRWFNQLTPAIKKGSFSAQEDALIVQAHSLMGNKWSRISHIVVGRTDNAIKNRWNSTLKRKLKLNSGSEKGKGRSSALHDQAEPVSVDELLREMDVVQKLLRAMLPELETGSLKAQMMANQMDAGIIHYLLCRMRCGLMPSAAGTILEGVKSEQGGGSEELDPILTANSEMVMEQLRRRQVRNLHRSVGKCDSDPEPDFSGMDAGDQAEEVEPKPVLTKEDLQVDEQKAPGCKPAQALPVLDGTDLSAMLATVPEMEEFTDAIDAAEGWTAGEHWTRSADVDQKRKQDKQQPSTEAPMEVETGDHLDPLAVAALAMQEGLPLPGEEAPNPGSHHGSSTPRSLRSQCSEASTFAQIQTGDTRGLKRHCSLPSSFNGSATPSISDMQDLDDALPPDFLEALSGPEFECPGCMSEEGDALLQFGLGLSVVDVRGASTEAMVHEQMKHLEQMTTADPSERAMDMDPQADAMQVDMPKAVTRRSRRTRGPSLAYTRRSGHKRQLMES</sequence>
<dbReference type="GO" id="GO:0005634">
    <property type="term" value="C:nucleus"/>
    <property type="evidence" value="ECO:0007669"/>
    <property type="project" value="UniProtKB-SubCell"/>
</dbReference>
<comment type="subcellular location">
    <subcellularLocation>
        <location evidence="1">Nucleus</location>
    </subcellularLocation>
</comment>
<keyword evidence="2" id="KW-0677">Repeat</keyword>
<evidence type="ECO:0000313" key="10">
    <source>
        <dbReference type="EMBL" id="KAK9797000.1"/>
    </source>
</evidence>
<dbReference type="AlphaFoldDB" id="A0AAW1NW36"/>
<feature type="domain" description="Myb-like" evidence="8">
    <location>
        <begin position="60"/>
        <end position="110"/>
    </location>
</feature>
<gene>
    <name evidence="10" type="ORF">WJX73_001986</name>
</gene>
<dbReference type="PANTHER" id="PTHR47997">
    <property type="entry name" value="MYB DOMAIN PROTEIN 55"/>
    <property type="match status" value="1"/>
</dbReference>
<feature type="compositionally biased region" description="Basic and acidic residues" evidence="7">
    <location>
        <begin position="327"/>
        <end position="341"/>
    </location>
</feature>
<dbReference type="Proteomes" id="UP001465755">
    <property type="component" value="Unassembled WGS sequence"/>
</dbReference>
<feature type="region of interest" description="Disordered" evidence="7">
    <location>
        <begin position="236"/>
        <end position="268"/>
    </location>
</feature>
<organism evidence="10 11">
    <name type="scientific">Symbiochloris irregularis</name>
    <dbReference type="NCBI Taxonomy" id="706552"/>
    <lineage>
        <taxon>Eukaryota</taxon>
        <taxon>Viridiplantae</taxon>
        <taxon>Chlorophyta</taxon>
        <taxon>core chlorophytes</taxon>
        <taxon>Trebouxiophyceae</taxon>
        <taxon>Trebouxiales</taxon>
        <taxon>Trebouxiaceae</taxon>
        <taxon>Symbiochloris</taxon>
    </lineage>
</organism>
<evidence type="ECO:0000259" key="8">
    <source>
        <dbReference type="PROSITE" id="PS50090"/>
    </source>
</evidence>
<dbReference type="InterPro" id="IPR051953">
    <property type="entry name" value="Plant_SW-associated_TFs"/>
</dbReference>
<dbReference type="FunFam" id="1.10.10.60:FF:000060">
    <property type="entry name" value="MYB transcription factor"/>
    <property type="match status" value="1"/>
</dbReference>
<dbReference type="PROSITE" id="PS50090">
    <property type="entry name" value="MYB_LIKE"/>
    <property type="match status" value="2"/>
</dbReference>
<feature type="domain" description="HTH myb-type" evidence="9">
    <location>
        <begin position="60"/>
        <end position="114"/>
    </location>
</feature>
<dbReference type="CDD" id="cd00167">
    <property type="entry name" value="SANT"/>
    <property type="match status" value="2"/>
</dbReference>
<feature type="domain" description="HTH myb-type" evidence="9">
    <location>
        <begin position="8"/>
        <end position="59"/>
    </location>
</feature>
<keyword evidence="5" id="KW-0804">Transcription</keyword>
<accession>A0AAW1NW36</accession>
<feature type="region of interest" description="Disordered" evidence="7">
    <location>
        <begin position="373"/>
        <end position="402"/>
    </location>
</feature>
<feature type="compositionally biased region" description="Polar residues" evidence="7">
    <location>
        <begin position="386"/>
        <end position="402"/>
    </location>
</feature>
<feature type="domain" description="Myb-like" evidence="8">
    <location>
        <begin position="8"/>
        <end position="59"/>
    </location>
</feature>
<dbReference type="PANTHER" id="PTHR47997:SF73">
    <property type="entry name" value="TRANSCRIPTION FACTOR MYB83-LIKE"/>
    <property type="match status" value="1"/>
</dbReference>
<dbReference type="Pfam" id="PF00249">
    <property type="entry name" value="Myb_DNA-binding"/>
    <property type="match status" value="2"/>
</dbReference>
<evidence type="ECO:0000256" key="5">
    <source>
        <dbReference type="ARBA" id="ARBA00023163"/>
    </source>
</evidence>
<protein>
    <submittedName>
        <fullName evidence="10">Uncharacterized protein</fullName>
    </submittedName>
</protein>
<evidence type="ECO:0000259" key="9">
    <source>
        <dbReference type="PROSITE" id="PS51294"/>
    </source>
</evidence>
<evidence type="ECO:0000256" key="3">
    <source>
        <dbReference type="ARBA" id="ARBA00023015"/>
    </source>
</evidence>